<dbReference type="InterPro" id="IPR036465">
    <property type="entry name" value="vWFA_dom_sf"/>
</dbReference>
<dbReference type="OMA" id="NELGWHA"/>
<comment type="caution">
    <text evidence="2">Lacks conserved residue(s) required for the propagation of feature annotation.</text>
</comment>
<dbReference type="PROSITE" id="PS50234">
    <property type="entry name" value="VWFA"/>
    <property type="match status" value="1"/>
</dbReference>
<dbReference type="Proteomes" id="UP000030746">
    <property type="component" value="Unassembled WGS sequence"/>
</dbReference>
<dbReference type="CTD" id="20239179"/>
<keyword evidence="2" id="KW-0245">EGF-like domain</keyword>
<dbReference type="InterPro" id="IPR000436">
    <property type="entry name" value="Sushi_SCR_CCP_dom"/>
</dbReference>
<dbReference type="Gene3D" id="3.40.50.410">
    <property type="entry name" value="von Willebrand factor, type A domain"/>
    <property type="match status" value="1"/>
</dbReference>
<dbReference type="InterPro" id="IPR035976">
    <property type="entry name" value="Sushi/SCR/CCP_sf"/>
</dbReference>
<dbReference type="RefSeq" id="XP_009057162.1">
    <property type="nucleotide sequence ID" value="XM_009058914.1"/>
</dbReference>
<evidence type="ECO:0000256" key="4">
    <source>
        <dbReference type="SAM" id="SignalP"/>
    </source>
</evidence>
<feature type="chain" id="PRO_5004717141" description="Sushi domain-containing protein" evidence="4">
    <location>
        <begin position="22"/>
        <end position="362"/>
    </location>
</feature>
<dbReference type="CDD" id="cd01450">
    <property type="entry name" value="vWFA_subfamily_ECM"/>
    <property type="match status" value="1"/>
</dbReference>
<dbReference type="PROSITE" id="PS00022">
    <property type="entry name" value="EGF_1"/>
    <property type="match status" value="1"/>
</dbReference>
<keyword evidence="4" id="KW-0732">Signal</keyword>
<name>V4AFS1_LOTGI</name>
<evidence type="ECO:0000256" key="3">
    <source>
        <dbReference type="PROSITE-ProRule" id="PRU00302"/>
    </source>
</evidence>
<reference evidence="8 9" key="1">
    <citation type="journal article" date="2013" name="Nature">
        <title>Insights into bilaterian evolution from three spiralian genomes.</title>
        <authorList>
            <person name="Simakov O."/>
            <person name="Marletaz F."/>
            <person name="Cho S.J."/>
            <person name="Edsinger-Gonzales E."/>
            <person name="Havlak P."/>
            <person name="Hellsten U."/>
            <person name="Kuo D.H."/>
            <person name="Larsson T."/>
            <person name="Lv J."/>
            <person name="Arendt D."/>
            <person name="Savage R."/>
            <person name="Osoegawa K."/>
            <person name="de Jong P."/>
            <person name="Grimwood J."/>
            <person name="Chapman J.A."/>
            <person name="Shapiro H."/>
            <person name="Aerts A."/>
            <person name="Otillar R.P."/>
            <person name="Terry A.Y."/>
            <person name="Boore J.L."/>
            <person name="Grigoriev I.V."/>
            <person name="Lindberg D.R."/>
            <person name="Seaver E.C."/>
            <person name="Weisblat D.A."/>
            <person name="Putnam N.H."/>
            <person name="Rokhsar D.S."/>
        </authorList>
    </citation>
    <scope>NUCLEOTIDE SEQUENCE [LARGE SCALE GENOMIC DNA]</scope>
</reference>
<dbReference type="STRING" id="225164.V4AFS1"/>
<keyword evidence="3" id="KW-0768">Sushi</keyword>
<dbReference type="InterPro" id="IPR050525">
    <property type="entry name" value="ECM_Assembly_Org"/>
</dbReference>
<feature type="domain" description="Sushi" evidence="7">
    <location>
        <begin position="137"/>
        <end position="196"/>
    </location>
</feature>
<protein>
    <recommendedName>
        <fullName evidence="10">Sushi domain-containing protein</fullName>
    </recommendedName>
</protein>
<evidence type="ECO:0000259" key="7">
    <source>
        <dbReference type="PROSITE" id="PS50923"/>
    </source>
</evidence>
<dbReference type="EMBL" id="KB202124">
    <property type="protein sequence ID" value="ESO92241.1"/>
    <property type="molecule type" value="Genomic_DNA"/>
</dbReference>
<feature type="domain" description="VWFA" evidence="6">
    <location>
        <begin position="197"/>
        <end position="360"/>
    </location>
</feature>
<organism evidence="8 9">
    <name type="scientific">Lottia gigantea</name>
    <name type="common">Giant owl limpet</name>
    <dbReference type="NCBI Taxonomy" id="225164"/>
    <lineage>
        <taxon>Eukaryota</taxon>
        <taxon>Metazoa</taxon>
        <taxon>Spiralia</taxon>
        <taxon>Lophotrochozoa</taxon>
        <taxon>Mollusca</taxon>
        <taxon>Gastropoda</taxon>
        <taxon>Patellogastropoda</taxon>
        <taxon>Lottioidea</taxon>
        <taxon>Lottiidae</taxon>
        <taxon>Lottia</taxon>
    </lineage>
</organism>
<dbReference type="GeneID" id="20239179"/>
<evidence type="ECO:0008006" key="10">
    <source>
        <dbReference type="Google" id="ProtNLM"/>
    </source>
</evidence>
<dbReference type="KEGG" id="lgi:LOTGIDRAFT_162896"/>
<dbReference type="PROSITE" id="PS50026">
    <property type="entry name" value="EGF_3"/>
    <property type="match status" value="1"/>
</dbReference>
<evidence type="ECO:0000259" key="6">
    <source>
        <dbReference type="PROSITE" id="PS50234"/>
    </source>
</evidence>
<evidence type="ECO:0000256" key="2">
    <source>
        <dbReference type="PROSITE-ProRule" id="PRU00076"/>
    </source>
</evidence>
<dbReference type="SMART" id="SM00032">
    <property type="entry name" value="CCP"/>
    <property type="match status" value="1"/>
</dbReference>
<dbReference type="CDD" id="cd00033">
    <property type="entry name" value="CCP"/>
    <property type="match status" value="1"/>
</dbReference>
<evidence type="ECO:0000259" key="5">
    <source>
        <dbReference type="PROSITE" id="PS50026"/>
    </source>
</evidence>
<dbReference type="InterPro" id="IPR002035">
    <property type="entry name" value="VWF_A"/>
</dbReference>
<dbReference type="SUPFAM" id="SSF53300">
    <property type="entry name" value="vWA-like"/>
    <property type="match status" value="1"/>
</dbReference>
<dbReference type="PROSITE" id="PS50923">
    <property type="entry name" value="SUSHI"/>
    <property type="match status" value="1"/>
</dbReference>
<gene>
    <name evidence="8" type="ORF">LOTGIDRAFT_162896</name>
</gene>
<feature type="disulfide bond" evidence="2">
    <location>
        <begin position="126"/>
        <end position="135"/>
    </location>
</feature>
<dbReference type="OrthoDB" id="547680at2759"/>
<evidence type="ECO:0000313" key="9">
    <source>
        <dbReference type="Proteomes" id="UP000030746"/>
    </source>
</evidence>
<feature type="domain" description="EGF-like" evidence="5">
    <location>
        <begin position="98"/>
        <end position="136"/>
    </location>
</feature>
<dbReference type="AlphaFoldDB" id="V4AFS1"/>
<dbReference type="PANTHER" id="PTHR24020">
    <property type="entry name" value="COLLAGEN ALPHA"/>
    <property type="match status" value="1"/>
</dbReference>
<dbReference type="Pfam" id="PF00084">
    <property type="entry name" value="Sushi"/>
    <property type="match status" value="1"/>
</dbReference>
<dbReference type="InterPro" id="IPR000742">
    <property type="entry name" value="EGF"/>
</dbReference>
<evidence type="ECO:0000256" key="1">
    <source>
        <dbReference type="ARBA" id="ARBA00023157"/>
    </source>
</evidence>
<accession>V4AFS1</accession>
<dbReference type="HOGENOM" id="CLU_048493_1_0_1"/>
<dbReference type="SUPFAM" id="SSF57535">
    <property type="entry name" value="Complement control module/SCR domain"/>
    <property type="match status" value="1"/>
</dbReference>
<keyword evidence="1 2" id="KW-1015">Disulfide bond</keyword>
<sequence length="362" mass="39136">MRLHCLVAVLVVLVLIDVGEGYYRRYYRYRGGRRYYRYQEADTDNIREITVSKCLKWPIVKYIVTQFTCPKPDPCAMIDCNCNGKCVDGECKCNTGFHGQFCSETIPDCQNGANLEAEDGKLKCNCPSGTFGEGCTKDCGPPPQGISSQGAVNTSSAFPNTAFYTCDEGHERVSGKTEISCLESGQWESDVLICKPSADPDNFSKMKNAIADFISSSFEVSPTEVNVGFVAFSSDLTETKFLSSDPNQLLPDIRDLMQEGGSGNFAFGISEAVDDFGARGRPGVSNVLILLSGGKSTGSPQAIANIAKAAGIDIFTIGIGPGVDRVEMIDIASDPSKARFVDTFDEILEALANVDVINNLCQ</sequence>
<evidence type="ECO:0000313" key="8">
    <source>
        <dbReference type="EMBL" id="ESO92241.1"/>
    </source>
</evidence>
<proteinExistence type="predicted"/>
<keyword evidence="9" id="KW-1185">Reference proteome</keyword>
<dbReference type="SMART" id="SM00327">
    <property type="entry name" value="VWA"/>
    <property type="match status" value="1"/>
</dbReference>
<dbReference type="Gene3D" id="2.10.70.10">
    <property type="entry name" value="Complement Module, domain 1"/>
    <property type="match status" value="1"/>
</dbReference>
<dbReference type="Pfam" id="PF00092">
    <property type="entry name" value="VWA"/>
    <property type="match status" value="1"/>
</dbReference>
<feature type="signal peptide" evidence="4">
    <location>
        <begin position="1"/>
        <end position="21"/>
    </location>
</feature>